<proteinExistence type="predicted"/>
<comment type="caution">
    <text evidence="1">The sequence shown here is derived from an EMBL/GenBank/DDBJ whole genome shotgun (WGS) entry which is preliminary data.</text>
</comment>
<reference evidence="2" key="1">
    <citation type="submission" date="2018-05" db="EMBL/GenBank/DDBJ databases">
        <title>Leptospira yasudae sp. nov. and Leptospira stimsonii sp. nov., two pathogenic species of the genus Leptospira isolated from environmental sources.</title>
        <authorList>
            <person name="Casanovas-Massana A."/>
            <person name="Hamond C."/>
            <person name="Santos L.A."/>
            <person name="Hacker K.P."/>
            <person name="Balassiano I."/>
            <person name="Medeiros M.A."/>
            <person name="Reis M.G."/>
            <person name="Ko A.I."/>
            <person name="Wunder E.A."/>
        </authorList>
    </citation>
    <scope>NUCLEOTIDE SEQUENCE [LARGE SCALE GENOMIC DNA]</scope>
    <source>
        <strain evidence="2">AMB6-RJ</strain>
    </source>
</reference>
<accession>A0A8B3CIM6</accession>
<organism evidence="1 2">
    <name type="scientific">Leptospira stimsonii</name>
    <dbReference type="NCBI Taxonomy" id="2202203"/>
    <lineage>
        <taxon>Bacteria</taxon>
        <taxon>Pseudomonadati</taxon>
        <taxon>Spirochaetota</taxon>
        <taxon>Spirochaetia</taxon>
        <taxon>Leptospirales</taxon>
        <taxon>Leptospiraceae</taxon>
        <taxon>Leptospira</taxon>
    </lineage>
</organism>
<protein>
    <submittedName>
        <fullName evidence="1">Uncharacterized protein</fullName>
    </submittedName>
</protein>
<evidence type="ECO:0000313" key="1">
    <source>
        <dbReference type="EMBL" id="RHX83272.1"/>
    </source>
</evidence>
<name>A0A8B3CIM6_9LEPT</name>
<dbReference type="Proteomes" id="UP000266669">
    <property type="component" value="Unassembled WGS sequence"/>
</dbReference>
<evidence type="ECO:0000313" key="2">
    <source>
        <dbReference type="Proteomes" id="UP000266669"/>
    </source>
</evidence>
<sequence>MELSTAKCMIDIPMKSYFKTSQLLGVSIGLWNKRSSTKKVPIKRNSKSNKKLKFLNFYPNWNSEVNRKTFE</sequence>
<dbReference type="AlphaFoldDB" id="A0A8B3CIM6"/>
<dbReference type="EMBL" id="QHCS01000010">
    <property type="protein sequence ID" value="RHX83272.1"/>
    <property type="molecule type" value="Genomic_DNA"/>
</dbReference>
<gene>
    <name evidence="1" type="ORF">DLM78_22470</name>
</gene>